<feature type="domain" description="CoA-binding" evidence="2">
    <location>
        <begin position="14"/>
        <end position="109"/>
    </location>
</feature>
<evidence type="ECO:0000259" key="2">
    <source>
        <dbReference type="SMART" id="SM00881"/>
    </source>
</evidence>
<dbReference type="Gene3D" id="3.40.50.720">
    <property type="entry name" value="NAD(P)-binding Rossmann-like Domain"/>
    <property type="match status" value="1"/>
</dbReference>
<dbReference type="InterPro" id="IPR036291">
    <property type="entry name" value="NAD(P)-bd_dom_sf"/>
</dbReference>
<reference evidence="3 4" key="1">
    <citation type="submission" date="2019-03" db="EMBL/GenBank/DDBJ databases">
        <title>Roseomonas sp. a novel Roseomonas species isolated from Sea whip Gorgonian.</title>
        <authorList>
            <person name="Li F."/>
            <person name="Pan X."/>
            <person name="Huang S."/>
            <person name="Li Z."/>
            <person name="Meng B."/>
        </authorList>
    </citation>
    <scope>NUCLEOTIDE SEQUENCE [LARGE SCALE GENOMIC DNA]</scope>
    <source>
        <strain evidence="3 4">M0104</strain>
    </source>
</reference>
<evidence type="ECO:0000256" key="1">
    <source>
        <dbReference type="ARBA" id="ARBA00022532"/>
    </source>
</evidence>
<dbReference type="SMART" id="SM00881">
    <property type="entry name" value="CoA_binding"/>
    <property type="match status" value="1"/>
</dbReference>
<sequence>MNAVTTDSNALQRLLRPQSVAVIGASADPSKMTGRPVAYLQKHGFSGAIWPVNPRAAEIGGLPCFPDVASLPGAPDAAIVLLGPERAEAAVRDLAAHGCAAAIVLASGYGEASPEGAARQAALKQAAGTMRILGPNTIGLVNLSDAITLSATGALEIGGLPRGRLSVISQSGGILGSLLSRAADRGIGLAKLIATGNEADLDSTDFLDALLDDPETDTVALYLEGLRRPQAFRVAARRAAALGKSVVVYKVGRSESGARSAASHTGALAGADRAYDALFRQCGVIRAESFNDLLDIPAALAPGRRAQGKRVAVLTSTGGAGTLLADNLGLAGFALPVPAAATDARLAALLDGDQAATGRNPVDVTLAGLRPDLFRGAITALLESPEYDALVTVVGSSALARPDIVADAMLECQRTSEKPILAYVSPHAPNIVRLLNQQGIAAFATPESCAAVLTALQPRPLPEESAPAAPPPGAAEMLAALPAGPLNEAESKALFAAFGVPVAREIAVPDAAGAAQAAQSLGGELVLKILARHIAHKSELGGVRVGLSPEEVPAACAAMQARVAEAGLPPAEGFLVQERVRGGVEMILGVHRDPQLGPMLLLGLGGVTAELFEDTALRPLPVTRPEVEAMLEELRAMKLLRGFRGAAPADIPALVDAVLAFAAMAMAAGERLQEAEVNPLFVLPAGQGVRAADGLAVLA</sequence>
<dbReference type="RefSeq" id="WP_160937228.1">
    <property type="nucleotide sequence ID" value="NZ_SNVJ01000009.1"/>
</dbReference>
<organism evidence="3 4">
    <name type="scientific">Teichococcus coralli</name>
    <dbReference type="NCBI Taxonomy" id="2545983"/>
    <lineage>
        <taxon>Bacteria</taxon>
        <taxon>Pseudomonadati</taxon>
        <taxon>Pseudomonadota</taxon>
        <taxon>Alphaproteobacteria</taxon>
        <taxon>Acetobacterales</taxon>
        <taxon>Roseomonadaceae</taxon>
        <taxon>Roseomonas</taxon>
    </lineage>
</organism>
<dbReference type="Gene3D" id="3.30.1490.20">
    <property type="entry name" value="ATP-grasp fold, A domain"/>
    <property type="match status" value="1"/>
</dbReference>
<name>A0A845BL17_9PROT</name>
<protein>
    <submittedName>
        <fullName evidence="3">CoA-binding protein</fullName>
    </submittedName>
</protein>
<dbReference type="SUPFAM" id="SSF52210">
    <property type="entry name" value="Succinyl-CoA synthetase domains"/>
    <property type="match status" value="2"/>
</dbReference>
<dbReference type="Gene3D" id="3.30.470.20">
    <property type="entry name" value="ATP-grasp fold, B domain"/>
    <property type="match status" value="1"/>
</dbReference>
<dbReference type="Pfam" id="PF13380">
    <property type="entry name" value="CoA_binding_2"/>
    <property type="match status" value="1"/>
</dbReference>
<accession>A0A845BL17</accession>
<evidence type="ECO:0000313" key="4">
    <source>
        <dbReference type="Proteomes" id="UP000460715"/>
    </source>
</evidence>
<proteinExistence type="predicted"/>
<dbReference type="SUPFAM" id="SSF56059">
    <property type="entry name" value="Glutathione synthetase ATP-binding domain-like"/>
    <property type="match status" value="1"/>
</dbReference>
<dbReference type="EMBL" id="SNVJ01000009">
    <property type="protein sequence ID" value="MXP64099.1"/>
    <property type="molecule type" value="Genomic_DNA"/>
</dbReference>
<comment type="caution">
    <text evidence="3">The sequence shown here is derived from an EMBL/GenBank/DDBJ whole genome shotgun (WGS) entry which is preliminary data.</text>
</comment>
<dbReference type="InterPro" id="IPR016102">
    <property type="entry name" value="Succinyl-CoA_synth-like"/>
</dbReference>
<dbReference type="InterPro" id="IPR013815">
    <property type="entry name" value="ATP_grasp_subdomain_1"/>
</dbReference>
<dbReference type="SUPFAM" id="SSF51735">
    <property type="entry name" value="NAD(P)-binding Rossmann-fold domains"/>
    <property type="match status" value="1"/>
</dbReference>
<dbReference type="Pfam" id="PF13549">
    <property type="entry name" value="ATP-grasp_5"/>
    <property type="match status" value="1"/>
</dbReference>
<dbReference type="OrthoDB" id="9807426at2"/>
<dbReference type="GO" id="GO:0005524">
    <property type="term" value="F:ATP binding"/>
    <property type="evidence" value="ECO:0007669"/>
    <property type="project" value="InterPro"/>
</dbReference>
<dbReference type="Gene3D" id="3.40.50.261">
    <property type="entry name" value="Succinyl-CoA synthetase domains"/>
    <property type="match status" value="2"/>
</dbReference>
<dbReference type="InterPro" id="IPR032875">
    <property type="entry name" value="Succ_CoA_lig_flav_dom"/>
</dbReference>
<dbReference type="InterPro" id="IPR003781">
    <property type="entry name" value="CoA-bd"/>
</dbReference>
<dbReference type="Pfam" id="PF13607">
    <property type="entry name" value="Succ_CoA_lig"/>
    <property type="match status" value="1"/>
</dbReference>
<keyword evidence="4" id="KW-1185">Reference proteome</keyword>
<dbReference type="PANTHER" id="PTHR42793">
    <property type="entry name" value="COA BINDING DOMAIN CONTAINING PROTEIN"/>
    <property type="match status" value="1"/>
</dbReference>
<dbReference type="Proteomes" id="UP000460715">
    <property type="component" value="Unassembled WGS sequence"/>
</dbReference>
<dbReference type="GO" id="GO:0006099">
    <property type="term" value="P:tricarboxylic acid cycle"/>
    <property type="evidence" value="ECO:0007669"/>
    <property type="project" value="UniProtKB-KW"/>
</dbReference>
<dbReference type="AlphaFoldDB" id="A0A845BL17"/>
<gene>
    <name evidence="3" type="ORF">E0493_12165</name>
</gene>
<evidence type="ECO:0000313" key="3">
    <source>
        <dbReference type="EMBL" id="MXP64099.1"/>
    </source>
</evidence>
<dbReference type="PANTHER" id="PTHR42793:SF4">
    <property type="entry name" value="BLL6376 PROTEIN"/>
    <property type="match status" value="1"/>
</dbReference>
<keyword evidence="1" id="KW-0816">Tricarboxylic acid cycle</keyword>